<dbReference type="SUPFAM" id="SSF52343">
    <property type="entry name" value="Ferredoxin reductase-like, C-terminal NADP-linked domain"/>
    <property type="match status" value="1"/>
</dbReference>
<keyword evidence="1" id="KW-0813">Transport</keyword>
<keyword evidence="7" id="KW-1185">Reference proteome</keyword>
<accession>A0ABR3Y1I4</accession>
<evidence type="ECO:0000256" key="1">
    <source>
        <dbReference type="ARBA" id="ARBA00022448"/>
    </source>
</evidence>
<protein>
    <recommendedName>
        <fullName evidence="8">Ferric-chelate reductase</fullName>
    </recommendedName>
</protein>
<gene>
    <name evidence="6" type="ORF">Plec18167_003212</name>
</gene>
<reference evidence="6 7" key="1">
    <citation type="journal article" date="2024" name="IMA Fungus">
        <title>IMA Genome - F19 : A genome assembly and annotation guide to empower mycologists, including annotated draft genome sequences of Ceratocystis pirilliformis, Diaporthe australafricana, Fusarium ophioides, Paecilomyces lecythidis, and Sporothrix stenoceras.</title>
        <authorList>
            <person name="Aylward J."/>
            <person name="Wilson A.M."/>
            <person name="Visagie C.M."/>
            <person name="Spraker J."/>
            <person name="Barnes I."/>
            <person name="Buitendag C."/>
            <person name="Ceriani C."/>
            <person name="Del Mar Angel L."/>
            <person name="du Plessis D."/>
            <person name="Fuchs T."/>
            <person name="Gasser K."/>
            <person name="Kramer D."/>
            <person name="Li W."/>
            <person name="Munsamy K."/>
            <person name="Piso A."/>
            <person name="Price J.L."/>
            <person name="Sonnekus B."/>
            <person name="Thomas C."/>
            <person name="van der Nest A."/>
            <person name="van Dijk A."/>
            <person name="van Heerden A."/>
            <person name="van Vuuren N."/>
            <person name="Yilmaz N."/>
            <person name="Duong T.A."/>
            <person name="van der Merwe N.A."/>
            <person name="Wingfield M.J."/>
            <person name="Wingfield B.D."/>
        </authorList>
    </citation>
    <scope>NUCLEOTIDE SEQUENCE [LARGE SCALE GENOMIC DNA]</scope>
    <source>
        <strain evidence="6 7">CMW 18167</strain>
    </source>
</reference>
<organism evidence="6 7">
    <name type="scientific">Paecilomyces lecythidis</name>
    <dbReference type="NCBI Taxonomy" id="3004212"/>
    <lineage>
        <taxon>Eukaryota</taxon>
        <taxon>Fungi</taxon>
        <taxon>Dikarya</taxon>
        <taxon>Ascomycota</taxon>
        <taxon>Pezizomycotina</taxon>
        <taxon>Eurotiomycetes</taxon>
        <taxon>Eurotiomycetidae</taxon>
        <taxon>Eurotiales</taxon>
        <taxon>Thermoascaceae</taxon>
        <taxon>Paecilomyces</taxon>
    </lineage>
</organism>
<name>A0ABR3Y1I4_9EURO</name>
<proteinExistence type="predicted"/>
<dbReference type="EMBL" id="JAVDPF010000007">
    <property type="protein sequence ID" value="KAL1881614.1"/>
    <property type="molecule type" value="Genomic_DNA"/>
</dbReference>
<feature type="domain" description="FAD-binding 8" evidence="4">
    <location>
        <begin position="48"/>
        <end position="141"/>
    </location>
</feature>
<dbReference type="PANTHER" id="PTHR32361:SF9">
    <property type="entry name" value="FERRIC REDUCTASE TRANSMEMBRANE COMPONENT 3-RELATED"/>
    <property type="match status" value="1"/>
</dbReference>
<dbReference type="Proteomes" id="UP001583193">
    <property type="component" value="Unassembled WGS sequence"/>
</dbReference>
<feature type="domain" description="Ferric reductase NAD binding" evidence="5">
    <location>
        <begin position="148"/>
        <end position="313"/>
    </location>
</feature>
<dbReference type="Gene3D" id="3.40.50.80">
    <property type="entry name" value="Nucleotide-binding domain of ferredoxin-NADP reductase (FNR) module"/>
    <property type="match status" value="1"/>
</dbReference>
<dbReference type="Pfam" id="PF08022">
    <property type="entry name" value="FAD_binding_8"/>
    <property type="match status" value="1"/>
</dbReference>
<evidence type="ECO:0000313" key="6">
    <source>
        <dbReference type="EMBL" id="KAL1881614.1"/>
    </source>
</evidence>
<dbReference type="InterPro" id="IPR051410">
    <property type="entry name" value="Ferric/Cupric_Reductase"/>
</dbReference>
<dbReference type="SFLD" id="SFLDG01168">
    <property type="entry name" value="Ferric_reductase_subgroup_(FRE"/>
    <property type="match status" value="1"/>
</dbReference>
<dbReference type="InterPro" id="IPR039261">
    <property type="entry name" value="FNR_nucleotide-bd"/>
</dbReference>
<evidence type="ECO:0000256" key="2">
    <source>
        <dbReference type="ARBA" id="ARBA00022982"/>
    </source>
</evidence>
<keyword evidence="2" id="KW-0249">Electron transport</keyword>
<evidence type="ECO:0000256" key="3">
    <source>
        <dbReference type="ARBA" id="ARBA00023002"/>
    </source>
</evidence>
<sequence length="333" mass="37430">MFLLILITAAMHRPKFSKSTVIIIIFTACLWSIDRFIRFAKICWNFRRNYATLTALPDGVIRVRLSRPVRATAGSHSFLWIPAVRLFETHPFTMLATDPPEFIIRVHDGFTRDLWKHASITSAEHEKKKKLRCSIDGGYGQVLDFKQFDRVVLVAGGSGASFTFAVAMDLIRKESGVKSIDFIWAVRSKDALTWYDNELRQLQPDPRVNLRVYVTRSAMAMEETTEIATPSSPDVSDSDPITPTADVTVYDIEKGSAPETTKEKLPFPINLHQGRPQISDLLADIVSKTDAKDCIAVGACGPSDLIDRTRDAVRKGAYDNGPSITLYSEEFRW</sequence>
<dbReference type="InterPro" id="IPR013121">
    <property type="entry name" value="Fe_red_NAD-bd_6"/>
</dbReference>
<dbReference type="CDD" id="cd06186">
    <property type="entry name" value="NOX_Duox_like_FAD_NADP"/>
    <property type="match status" value="1"/>
</dbReference>
<dbReference type="InterPro" id="IPR013112">
    <property type="entry name" value="FAD-bd_8"/>
</dbReference>
<keyword evidence="3" id="KW-0560">Oxidoreductase</keyword>
<dbReference type="Pfam" id="PF08030">
    <property type="entry name" value="NAD_binding_6"/>
    <property type="match status" value="1"/>
</dbReference>
<evidence type="ECO:0000259" key="5">
    <source>
        <dbReference type="Pfam" id="PF08030"/>
    </source>
</evidence>
<comment type="caution">
    <text evidence="6">The sequence shown here is derived from an EMBL/GenBank/DDBJ whole genome shotgun (WGS) entry which is preliminary data.</text>
</comment>
<evidence type="ECO:0008006" key="8">
    <source>
        <dbReference type="Google" id="ProtNLM"/>
    </source>
</evidence>
<evidence type="ECO:0000313" key="7">
    <source>
        <dbReference type="Proteomes" id="UP001583193"/>
    </source>
</evidence>
<evidence type="ECO:0000259" key="4">
    <source>
        <dbReference type="Pfam" id="PF08022"/>
    </source>
</evidence>
<dbReference type="PANTHER" id="PTHR32361">
    <property type="entry name" value="FERRIC/CUPRIC REDUCTASE TRANSMEMBRANE COMPONENT"/>
    <property type="match status" value="1"/>
</dbReference>